<keyword evidence="4" id="KW-1185">Reference proteome</keyword>
<name>A0AAV4EWS9_9GAST</name>
<dbReference type="EMBL" id="BMAT01010992">
    <property type="protein sequence ID" value="GFR64596.1"/>
    <property type="molecule type" value="Genomic_DNA"/>
</dbReference>
<evidence type="ECO:0000256" key="2">
    <source>
        <dbReference type="SAM" id="Phobius"/>
    </source>
</evidence>
<evidence type="ECO:0000313" key="3">
    <source>
        <dbReference type="EMBL" id="GFR64596.1"/>
    </source>
</evidence>
<sequence>MRTQSFLTSEIESVVAVFTLRMPCNFYQRLSSNPSKRWMICVISTIIKCCGDGHGTDGDNNGGDVDDDDDDDDDDDNDDDDDDGDNDDAVYNYDGVMSMVVMKIMMVMIMVMMIAMMMTLMMIKIMLMRMMML</sequence>
<keyword evidence="2" id="KW-1133">Transmembrane helix</keyword>
<evidence type="ECO:0000256" key="1">
    <source>
        <dbReference type="SAM" id="MobiDB-lite"/>
    </source>
</evidence>
<keyword evidence="2" id="KW-0472">Membrane</keyword>
<dbReference type="AlphaFoldDB" id="A0AAV4EWS9"/>
<evidence type="ECO:0000313" key="4">
    <source>
        <dbReference type="Proteomes" id="UP000762676"/>
    </source>
</evidence>
<organism evidence="3 4">
    <name type="scientific">Elysia marginata</name>
    <dbReference type="NCBI Taxonomy" id="1093978"/>
    <lineage>
        <taxon>Eukaryota</taxon>
        <taxon>Metazoa</taxon>
        <taxon>Spiralia</taxon>
        <taxon>Lophotrochozoa</taxon>
        <taxon>Mollusca</taxon>
        <taxon>Gastropoda</taxon>
        <taxon>Heterobranchia</taxon>
        <taxon>Euthyneura</taxon>
        <taxon>Panpulmonata</taxon>
        <taxon>Sacoglossa</taxon>
        <taxon>Placobranchoidea</taxon>
        <taxon>Plakobranchidae</taxon>
        <taxon>Elysia</taxon>
    </lineage>
</organism>
<protein>
    <submittedName>
        <fullName evidence="3">Uncharacterized protein</fullName>
    </submittedName>
</protein>
<reference evidence="3 4" key="1">
    <citation type="journal article" date="2021" name="Elife">
        <title>Chloroplast acquisition without the gene transfer in kleptoplastic sea slugs, Plakobranchus ocellatus.</title>
        <authorList>
            <person name="Maeda T."/>
            <person name="Takahashi S."/>
            <person name="Yoshida T."/>
            <person name="Shimamura S."/>
            <person name="Takaki Y."/>
            <person name="Nagai Y."/>
            <person name="Toyoda A."/>
            <person name="Suzuki Y."/>
            <person name="Arimoto A."/>
            <person name="Ishii H."/>
            <person name="Satoh N."/>
            <person name="Nishiyama T."/>
            <person name="Hasebe M."/>
            <person name="Maruyama T."/>
            <person name="Minagawa J."/>
            <person name="Obokata J."/>
            <person name="Shigenobu S."/>
        </authorList>
    </citation>
    <scope>NUCLEOTIDE SEQUENCE [LARGE SCALE GENOMIC DNA]</scope>
</reference>
<keyword evidence="2" id="KW-0812">Transmembrane</keyword>
<accession>A0AAV4EWS9</accession>
<comment type="caution">
    <text evidence="3">The sequence shown here is derived from an EMBL/GenBank/DDBJ whole genome shotgun (WGS) entry which is preliminary data.</text>
</comment>
<feature type="region of interest" description="Disordered" evidence="1">
    <location>
        <begin position="57"/>
        <end position="89"/>
    </location>
</feature>
<feature type="transmembrane region" description="Helical" evidence="2">
    <location>
        <begin position="100"/>
        <end position="123"/>
    </location>
</feature>
<feature type="compositionally biased region" description="Acidic residues" evidence="1">
    <location>
        <begin position="64"/>
        <end position="88"/>
    </location>
</feature>
<gene>
    <name evidence="3" type="ORF">ElyMa_005511000</name>
</gene>
<proteinExistence type="predicted"/>
<dbReference type="Proteomes" id="UP000762676">
    <property type="component" value="Unassembled WGS sequence"/>
</dbReference>